<evidence type="ECO:0000313" key="14">
    <source>
        <dbReference type="Proteomes" id="UP000283000"/>
    </source>
</evidence>
<dbReference type="OrthoDB" id="5346627at2"/>
<accession>A0A1D7W6B1</accession>
<evidence type="ECO:0000313" key="1">
    <source>
        <dbReference type="EMBL" id="AOP54515.1"/>
    </source>
</evidence>
<evidence type="ECO:0000313" key="3">
    <source>
        <dbReference type="EMBL" id="AZT94199.1"/>
    </source>
</evidence>
<dbReference type="AlphaFoldDB" id="A0A1D7W6B1"/>
<name>A0A1D7W6B1_BREAU</name>
<dbReference type="Proteomes" id="UP000283000">
    <property type="component" value="Chromosome"/>
</dbReference>
<evidence type="ECO:0000313" key="13">
    <source>
        <dbReference type="Proteomes" id="UP000282731"/>
    </source>
</evidence>
<dbReference type="Proteomes" id="UP000218620">
    <property type="component" value="Unassembled WGS sequence"/>
</dbReference>
<dbReference type="EMBL" id="NRGQ01000030">
    <property type="protein sequence ID" value="PCC41482.1"/>
    <property type="molecule type" value="Genomic_DNA"/>
</dbReference>
<dbReference type="Proteomes" id="UP000297736">
    <property type="component" value="Unassembled WGS sequence"/>
</dbReference>
<reference evidence="8 15" key="5">
    <citation type="submission" date="2018-10" db="EMBL/GenBank/DDBJ databases">
        <title>Brevibacterium genomes from Austrain hard cheese rinds.</title>
        <authorList>
            <person name="Anast J.M."/>
            <person name="Dzieciol M."/>
            <person name="Schultz D.L."/>
            <person name="Mann E."/>
            <person name="Wagner M."/>
            <person name="Schmitz-Esser S."/>
        </authorList>
    </citation>
    <scope>NUCLEOTIDE SEQUENCE [LARGE SCALE GENOMIC DNA]</scope>
    <source>
        <strain evidence="8 15">L261</strain>
    </source>
</reference>
<evidence type="ECO:0000313" key="12">
    <source>
        <dbReference type="Proteomes" id="UP000218620"/>
    </source>
</evidence>
<organism evidence="1 9">
    <name type="scientific">Brevibacterium aurantiacum</name>
    <dbReference type="NCBI Taxonomy" id="273384"/>
    <lineage>
        <taxon>Bacteria</taxon>
        <taxon>Bacillati</taxon>
        <taxon>Actinomycetota</taxon>
        <taxon>Actinomycetes</taxon>
        <taxon>Micrococcales</taxon>
        <taxon>Brevibacteriaceae</taxon>
        <taxon>Brevibacterium</taxon>
    </lineage>
</organism>
<gene>
    <name evidence="1" type="ORF">BLSMQ_2809</name>
    <name evidence="7" type="ORF">CIK59_00025</name>
    <name evidence="6" type="ORF">CIK64_04555</name>
    <name evidence="5" type="ORF">CIK65_17390</name>
    <name evidence="2" type="ORF">CXR23_09650</name>
    <name evidence="3" type="ORF">CXR23_14450</name>
    <name evidence="4" type="ORF">CXR27_01630</name>
    <name evidence="8" type="ORF">EB834_20285</name>
</gene>
<dbReference type="EMBL" id="NRHA01000001">
    <property type="protein sequence ID" value="PCC55649.1"/>
    <property type="molecule type" value="Genomic_DNA"/>
</dbReference>
<evidence type="ECO:0000313" key="8">
    <source>
        <dbReference type="EMBL" id="TGD36279.1"/>
    </source>
</evidence>
<reference evidence="13 14" key="6">
    <citation type="submission" date="2019-01" db="EMBL/GenBank/DDBJ databases">
        <title>Comparative genomic analysis of Brevibacterium aurantiacum sheds light on its evolution and its adaptation to smear-ripened cheeses.</title>
        <authorList>
            <person name="Moineau S."/>
        </authorList>
    </citation>
    <scope>NUCLEOTIDE SEQUENCE [LARGE SCALE GENOMIC DNA]</scope>
    <source>
        <strain evidence="2 14">SMQ-1417</strain>
        <strain evidence="4 13">SMQ-1420</strain>
    </source>
</reference>
<dbReference type="EMBL" id="CP025330">
    <property type="protein sequence ID" value="AZT93376.1"/>
    <property type="molecule type" value="Genomic_DNA"/>
</dbReference>
<reference evidence="9" key="2">
    <citation type="submission" date="2016-09" db="EMBL/GenBank/DDBJ databases">
        <title>Complete Genome Sequence of Brevibacterium linens SMQ-1335.</title>
        <authorList>
            <person name="de Melo A.G."/>
            <person name="Labrie S.J."/>
            <person name="Dumaresq J."/>
            <person name="Roberts R.J."/>
            <person name="Tremblay D.M."/>
            <person name="Moineau S."/>
        </authorList>
    </citation>
    <scope>NUCLEOTIDE SEQUENCE [LARGE SCALE GENOMIC DNA]</scope>
    <source>
        <strain evidence="9">SMQ-1335</strain>
    </source>
</reference>
<evidence type="ECO:0000313" key="4">
    <source>
        <dbReference type="EMBL" id="AZT95850.1"/>
    </source>
</evidence>
<dbReference type="Proteomes" id="UP000282731">
    <property type="component" value="Chromosome"/>
</dbReference>
<sequence>MIGGLLDEDQMVQFYERRRIYPECQSGWYPLILDLDNKIGSIEPGYKVDQIKEKFGGLRFYYDQMSVNDDNRERVDKLVDAAEAKAYTTCEVCGVSDSTVTTSGPSWVKTLCTTHRGKIR</sequence>
<evidence type="ECO:0000313" key="11">
    <source>
        <dbReference type="Proteomes" id="UP000217881"/>
    </source>
</evidence>
<protein>
    <submittedName>
        <fullName evidence="1">Uncharacterized protein</fullName>
    </submittedName>
</protein>
<evidence type="ECO:0000313" key="6">
    <source>
        <dbReference type="EMBL" id="PCC47617.1"/>
    </source>
</evidence>
<dbReference type="EMBL" id="CP025334">
    <property type="protein sequence ID" value="AZT95850.1"/>
    <property type="molecule type" value="Genomic_DNA"/>
</dbReference>
<evidence type="ECO:0000313" key="5">
    <source>
        <dbReference type="EMBL" id="PCC41482.1"/>
    </source>
</evidence>
<dbReference type="PATRIC" id="fig|1703.10.peg.2901"/>
<dbReference type="Proteomes" id="UP000217881">
    <property type="component" value="Unassembled WGS sequence"/>
</dbReference>
<reference evidence="10 11" key="3">
    <citation type="journal article" date="2017" name="Elife">
        <title>Extensive horizontal gene transfer in cheese-associated bacteria.</title>
        <authorList>
            <person name="Bonham K.S."/>
            <person name="Wolfe B.E."/>
            <person name="Dutton R.J."/>
        </authorList>
    </citation>
    <scope>NUCLEOTIDE SEQUENCE [LARGE SCALE GENOMIC DNA]</scope>
    <source>
        <strain evidence="7 11">738_8</strain>
        <strain evidence="6 10">947_7</strain>
        <strain evidence="5 12">962_8</strain>
    </source>
</reference>
<dbReference type="EMBL" id="CP017150">
    <property type="protein sequence ID" value="AOP54515.1"/>
    <property type="molecule type" value="Genomic_DNA"/>
</dbReference>
<evidence type="ECO:0000313" key="7">
    <source>
        <dbReference type="EMBL" id="PCC55649.1"/>
    </source>
</evidence>
<dbReference type="EMBL" id="CP025330">
    <property type="protein sequence ID" value="AZT94199.1"/>
    <property type="molecule type" value="Genomic_DNA"/>
</dbReference>
<accession>A0A2A3Z801</accession>
<evidence type="ECO:0000313" key="2">
    <source>
        <dbReference type="EMBL" id="AZT93376.1"/>
    </source>
</evidence>
<dbReference type="KEGG" id="blin:BLSMQ_2809"/>
<reference evidence="1" key="1">
    <citation type="submission" date="2016-09" db="EMBL/GenBank/DDBJ databases">
        <title>Complete Genome Sequence of Brevibacterium aurantiacum SMQ-1335.</title>
        <authorList>
            <person name="de Melo A.G."/>
            <person name="Labrie S.J."/>
            <person name="Dumaresq J."/>
            <person name="Roberts R.J."/>
            <person name="Tremblay D.M."/>
            <person name="Moineau S."/>
        </authorList>
    </citation>
    <scope>NUCLEOTIDE SEQUENCE</scope>
    <source>
        <strain evidence="1">SMQ-1335</strain>
    </source>
</reference>
<reference evidence="13 14" key="4">
    <citation type="submission" date="2017-12" db="EMBL/GenBank/DDBJ databases">
        <authorList>
            <person name="Levesque S."/>
        </authorList>
    </citation>
    <scope>NUCLEOTIDE SEQUENCE [LARGE SCALE GENOMIC DNA]</scope>
    <source>
        <strain evidence="2 14">SMQ-1417</strain>
        <strain evidence="4 13">SMQ-1420</strain>
    </source>
</reference>
<dbReference type="Proteomes" id="UP000094793">
    <property type="component" value="Chromosome"/>
</dbReference>
<evidence type="ECO:0000313" key="9">
    <source>
        <dbReference type="Proteomes" id="UP000094793"/>
    </source>
</evidence>
<dbReference type="EMBL" id="NRGP01000006">
    <property type="protein sequence ID" value="PCC47617.1"/>
    <property type="molecule type" value="Genomic_DNA"/>
</dbReference>
<dbReference type="EMBL" id="RHFF01000048">
    <property type="protein sequence ID" value="TGD36279.1"/>
    <property type="molecule type" value="Genomic_DNA"/>
</dbReference>
<evidence type="ECO:0000313" key="10">
    <source>
        <dbReference type="Proteomes" id="UP000217564"/>
    </source>
</evidence>
<proteinExistence type="predicted"/>
<evidence type="ECO:0000313" key="15">
    <source>
        <dbReference type="Proteomes" id="UP000297736"/>
    </source>
</evidence>
<dbReference type="Proteomes" id="UP000217564">
    <property type="component" value="Unassembled WGS sequence"/>
</dbReference>
<dbReference type="eggNOG" id="ENOG5033F8F">
    <property type="taxonomic scope" value="Bacteria"/>
</dbReference>